<dbReference type="Pfam" id="PF13377">
    <property type="entry name" value="Peripla_BP_3"/>
    <property type="match status" value="1"/>
</dbReference>
<dbReference type="OrthoDB" id="3258243at2"/>
<evidence type="ECO:0000259" key="4">
    <source>
        <dbReference type="PROSITE" id="PS50932"/>
    </source>
</evidence>
<dbReference type="Gene3D" id="3.40.50.2300">
    <property type="match status" value="2"/>
</dbReference>
<accession>A0A4R5Y7D4</accession>
<dbReference type="SMART" id="SM00354">
    <property type="entry name" value="HTH_LACI"/>
    <property type="match status" value="1"/>
</dbReference>
<evidence type="ECO:0000313" key="6">
    <source>
        <dbReference type="Proteomes" id="UP000294621"/>
    </source>
</evidence>
<evidence type="ECO:0000256" key="2">
    <source>
        <dbReference type="ARBA" id="ARBA00023125"/>
    </source>
</evidence>
<dbReference type="PANTHER" id="PTHR30146">
    <property type="entry name" value="LACI-RELATED TRANSCRIPTIONAL REPRESSOR"/>
    <property type="match status" value="1"/>
</dbReference>
<dbReference type="InterPro" id="IPR028082">
    <property type="entry name" value="Peripla_BP_I"/>
</dbReference>
<dbReference type="Proteomes" id="UP000294621">
    <property type="component" value="Unassembled WGS sequence"/>
</dbReference>
<dbReference type="SUPFAM" id="SSF53822">
    <property type="entry name" value="Periplasmic binding protein-like I"/>
    <property type="match status" value="1"/>
</dbReference>
<dbReference type="GO" id="GO:0003700">
    <property type="term" value="F:DNA-binding transcription factor activity"/>
    <property type="evidence" value="ECO:0007669"/>
    <property type="project" value="TreeGrafter"/>
</dbReference>
<dbReference type="GO" id="GO:0000976">
    <property type="term" value="F:transcription cis-regulatory region binding"/>
    <property type="evidence" value="ECO:0007669"/>
    <property type="project" value="TreeGrafter"/>
</dbReference>
<dbReference type="Pfam" id="PF00356">
    <property type="entry name" value="LacI"/>
    <property type="match status" value="1"/>
</dbReference>
<proteinExistence type="predicted"/>
<gene>
    <name evidence="5" type="ORF">E2R57_04255</name>
</gene>
<name>A0A4R5Y7D4_9MICC</name>
<evidence type="ECO:0000256" key="3">
    <source>
        <dbReference type="ARBA" id="ARBA00023163"/>
    </source>
</evidence>
<keyword evidence="2" id="KW-0238">DNA-binding</keyword>
<dbReference type="CDD" id="cd01392">
    <property type="entry name" value="HTH_LacI"/>
    <property type="match status" value="1"/>
</dbReference>
<feature type="domain" description="HTH lacI-type" evidence="4">
    <location>
        <begin position="13"/>
        <end position="67"/>
    </location>
</feature>
<dbReference type="InterPro" id="IPR046335">
    <property type="entry name" value="LacI/GalR-like_sensor"/>
</dbReference>
<dbReference type="AlphaFoldDB" id="A0A4R5Y7D4"/>
<dbReference type="InterPro" id="IPR000843">
    <property type="entry name" value="HTH_LacI"/>
</dbReference>
<dbReference type="EMBL" id="SMZQ01000002">
    <property type="protein sequence ID" value="TDL39696.1"/>
    <property type="molecule type" value="Genomic_DNA"/>
</dbReference>
<evidence type="ECO:0000256" key="1">
    <source>
        <dbReference type="ARBA" id="ARBA00023015"/>
    </source>
</evidence>
<dbReference type="PANTHER" id="PTHR30146:SF138">
    <property type="entry name" value="TRANSCRIPTIONAL REGULATORY PROTEIN"/>
    <property type="match status" value="1"/>
</dbReference>
<reference evidence="5 6" key="1">
    <citation type="submission" date="2019-03" db="EMBL/GenBank/DDBJ databases">
        <title>Genome Sequencing and Assembly of Various Microbes Isolated from Partially Reclaimed Soil and Acid Mine Drainage (AMD) Site.</title>
        <authorList>
            <person name="Steinbock B."/>
            <person name="Bechtold R."/>
            <person name="Sevigny J.L."/>
            <person name="Thomas D."/>
            <person name="Cuthill L.R."/>
            <person name="Aveiro Johannsen E.J."/>
            <person name="Thomas K."/>
            <person name="Ghosh A."/>
        </authorList>
    </citation>
    <scope>NUCLEOTIDE SEQUENCE [LARGE SCALE GENOMIC DNA]</scope>
    <source>
        <strain evidence="5 6">S-A1</strain>
    </source>
</reference>
<dbReference type="Gene3D" id="1.10.260.40">
    <property type="entry name" value="lambda repressor-like DNA-binding domains"/>
    <property type="match status" value="1"/>
</dbReference>
<dbReference type="SUPFAM" id="SSF47413">
    <property type="entry name" value="lambda repressor-like DNA-binding domains"/>
    <property type="match status" value="1"/>
</dbReference>
<keyword evidence="1" id="KW-0805">Transcription regulation</keyword>
<comment type="caution">
    <text evidence="5">The sequence shown here is derived from an EMBL/GenBank/DDBJ whole genome shotgun (WGS) entry which is preliminary data.</text>
</comment>
<dbReference type="CDD" id="cd06267">
    <property type="entry name" value="PBP1_LacI_sugar_binding-like"/>
    <property type="match status" value="1"/>
</dbReference>
<dbReference type="InterPro" id="IPR010982">
    <property type="entry name" value="Lambda_DNA-bd_dom_sf"/>
</dbReference>
<protein>
    <submittedName>
        <fullName evidence="5">LacI family transcriptional regulator</fullName>
    </submittedName>
</protein>
<keyword evidence="3" id="KW-0804">Transcription</keyword>
<dbReference type="PROSITE" id="PS50932">
    <property type="entry name" value="HTH_LACI_2"/>
    <property type="match status" value="1"/>
</dbReference>
<dbReference type="RefSeq" id="WP_133346736.1">
    <property type="nucleotide sequence ID" value="NZ_SMZQ01000002.1"/>
</dbReference>
<sequence length="342" mass="35805">MTKETAALRDRMVTIGDIAKRAGVAPSTVSRALSNPDRVNAETREKIQKIAAELGYIPSPLARNLRMGSTGTIAVLVPDVSSPVSFQIVRGTQNQIKATGYTHVLINTEQAEDFELDVLRRLRRTADGAILGSSSLTDEQLAQLASLQPLVTFNRPTPGVSAVLIDTATAMGDAVSHLASLGHTSVTYVGGPSTSWSNAQRWQAIEAAAQKLDMSANRIGPYPGDKKSGAAAADEVLTVGSTSIIAFNDMLAIGILQRLSELGISVPADLSVVGCDDVMGADFCNPPLTTIASPIEQAGRMAVSILLDRMAAADGSAKPYTTTLPSELVVRASTGPARGPAR</sequence>
<evidence type="ECO:0000313" key="5">
    <source>
        <dbReference type="EMBL" id="TDL39696.1"/>
    </source>
</evidence>
<organism evidence="5 6">
    <name type="scientific">Arthrobacter nitrophenolicus</name>
    <dbReference type="NCBI Taxonomy" id="683150"/>
    <lineage>
        <taxon>Bacteria</taxon>
        <taxon>Bacillati</taxon>
        <taxon>Actinomycetota</taxon>
        <taxon>Actinomycetes</taxon>
        <taxon>Micrococcales</taxon>
        <taxon>Micrococcaceae</taxon>
        <taxon>Arthrobacter</taxon>
    </lineage>
</organism>